<feature type="compositionally biased region" description="Polar residues" evidence="3">
    <location>
        <begin position="344"/>
        <end position="367"/>
    </location>
</feature>
<organism evidence="6 7">
    <name type="scientific">Turnera subulata</name>
    <dbReference type="NCBI Taxonomy" id="218843"/>
    <lineage>
        <taxon>Eukaryota</taxon>
        <taxon>Viridiplantae</taxon>
        <taxon>Streptophyta</taxon>
        <taxon>Embryophyta</taxon>
        <taxon>Tracheophyta</taxon>
        <taxon>Spermatophyta</taxon>
        <taxon>Magnoliopsida</taxon>
        <taxon>eudicotyledons</taxon>
        <taxon>Gunneridae</taxon>
        <taxon>Pentapetalae</taxon>
        <taxon>rosids</taxon>
        <taxon>fabids</taxon>
        <taxon>Malpighiales</taxon>
        <taxon>Passifloraceae</taxon>
        <taxon>Turnera</taxon>
    </lineage>
</organism>
<dbReference type="SUPFAM" id="SSF46689">
    <property type="entry name" value="Homeodomain-like"/>
    <property type="match status" value="1"/>
</dbReference>
<dbReference type="AlphaFoldDB" id="A0A9Q0F2L2"/>
<feature type="region of interest" description="Disordered" evidence="3">
    <location>
        <begin position="219"/>
        <end position="250"/>
    </location>
</feature>
<dbReference type="Gene3D" id="1.10.10.60">
    <property type="entry name" value="Homeodomain-like"/>
    <property type="match status" value="1"/>
</dbReference>
<feature type="compositionally biased region" description="Basic and acidic residues" evidence="3">
    <location>
        <begin position="219"/>
        <end position="233"/>
    </location>
</feature>
<dbReference type="GO" id="GO:0000981">
    <property type="term" value="F:DNA-binding transcription factor activity, RNA polymerase II-specific"/>
    <property type="evidence" value="ECO:0007669"/>
    <property type="project" value="TreeGrafter"/>
</dbReference>
<reference evidence="6" key="1">
    <citation type="submission" date="2022-02" db="EMBL/GenBank/DDBJ databases">
        <authorList>
            <person name="Henning P.M."/>
            <person name="McCubbin A.G."/>
            <person name="Shore J.S."/>
        </authorList>
    </citation>
    <scope>NUCLEOTIDE SEQUENCE</scope>
    <source>
        <strain evidence="6">F60SS</strain>
        <tissue evidence="6">Leaves</tissue>
    </source>
</reference>
<evidence type="ECO:0000259" key="4">
    <source>
        <dbReference type="PROSITE" id="PS50090"/>
    </source>
</evidence>
<evidence type="ECO:0000256" key="1">
    <source>
        <dbReference type="ARBA" id="ARBA00004123"/>
    </source>
</evidence>
<dbReference type="Proteomes" id="UP001141552">
    <property type="component" value="Unassembled WGS sequence"/>
</dbReference>
<dbReference type="Pfam" id="PF00249">
    <property type="entry name" value="Myb_DNA-binding"/>
    <property type="match status" value="1"/>
</dbReference>
<dbReference type="GO" id="GO:0005634">
    <property type="term" value="C:nucleus"/>
    <property type="evidence" value="ECO:0007669"/>
    <property type="project" value="UniProtKB-SubCell"/>
</dbReference>
<dbReference type="PROSITE" id="PS50090">
    <property type="entry name" value="MYB_LIKE"/>
    <property type="match status" value="1"/>
</dbReference>
<feature type="domain" description="HTH myb-type" evidence="5">
    <location>
        <begin position="130"/>
        <end position="184"/>
    </location>
</feature>
<evidence type="ECO:0000256" key="3">
    <source>
        <dbReference type="SAM" id="MobiDB-lite"/>
    </source>
</evidence>
<proteinExistence type="predicted"/>
<feature type="domain" description="Myb-like" evidence="4">
    <location>
        <begin position="130"/>
        <end position="180"/>
    </location>
</feature>
<feature type="region of interest" description="Disordered" evidence="3">
    <location>
        <begin position="344"/>
        <end position="370"/>
    </location>
</feature>
<dbReference type="PROSITE" id="PS51294">
    <property type="entry name" value="HTH_MYB"/>
    <property type="match status" value="1"/>
</dbReference>
<dbReference type="InterPro" id="IPR017930">
    <property type="entry name" value="Myb_dom"/>
</dbReference>
<dbReference type="EMBL" id="JAKUCV010007448">
    <property type="protein sequence ID" value="KAJ4823467.1"/>
    <property type="molecule type" value="Genomic_DNA"/>
</dbReference>
<accession>A0A9Q0F2L2</accession>
<dbReference type="SMART" id="SM00717">
    <property type="entry name" value="SANT"/>
    <property type="match status" value="1"/>
</dbReference>
<dbReference type="PANTHER" id="PTHR45614">
    <property type="entry name" value="MYB PROTEIN-RELATED"/>
    <property type="match status" value="1"/>
</dbReference>
<dbReference type="InterPro" id="IPR050560">
    <property type="entry name" value="MYB_TF"/>
</dbReference>
<dbReference type="GO" id="GO:0000978">
    <property type="term" value="F:RNA polymerase II cis-regulatory region sequence-specific DNA binding"/>
    <property type="evidence" value="ECO:0007669"/>
    <property type="project" value="TreeGrafter"/>
</dbReference>
<dbReference type="InterPro" id="IPR009057">
    <property type="entry name" value="Homeodomain-like_sf"/>
</dbReference>
<comment type="subcellular location">
    <subcellularLocation>
        <location evidence="1">Nucleus</location>
    </subcellularLocation>
</comment>
<gene>
    <name evidence="6" type="ORF">Tsubulata_019706</name>
</gene>
<evidence type="ECO:0008006" key="8">
    <source>
        <dbReference type="Google" id="ProtNLM"/>
    </source>
</evidence>
<evidence type="ECO:0000256" key="2">
    <source>
        <dbReference type="ARBA" id="ARBA00023242"/>
    </source>
</evidence>
<keyword evidence="2" id="KW-0539">Nucleus</keyword>
<name>A0A9Q0F2L2_9ROSI</name>
<evidence type="ECO:0000259" key="5">
    <source>
        <dbReference type="PROSITE" id="PS51294"/>
    </source>
</evidence>
<dbReference type="PANTHER" id="PTHR45614:SF252">
    <property type="entry name" value="TRANSCRIPTION FACTOR MYB3R-2-LIKE"/>
    <property type="match status" value="1"/>
</dbReference>
<comment type="caution">
    <text evidence="6">The sequence shown here is derived from an EMBL/GenBank/DDBJ whole genome shotgun (WGS) entry which is preliminary data.</text>
</comment>
<dbReference type="InterPro" id="IPR001005">
    <property type="entry name" value="SANT/Myb"/>
</dbReference>
<reference evidence="6" key="2">
    <citation type="journal article" date="2023" name="Plants (Basel)">
        <title>Annotation of the Turnera subulata (Passifloraceae) Draft Genome Reveals the S-Locus Evolved after the Divergence of Turneroideae from Passifloroideae in a Stepwise Manner.</title>
        <authorList>
            <person name="Henning P.M."/>
            <person name="Roalson E.H."/>
            <person name="Mir W."/>
            <person name="McCubbin A.G."/>
            <person name="Shore J.S."/>
        </authorList>
    </citation>
    <scope>NUCLEOTIDE SEQUENCE</scope>
    <source>
        <strain evidence="6">F60SS</strain>
    </source>
</reference>
<evidence type="ECO:0000313" key="6">
    <source>
        <dbReference type="EMBL" id="KAJ4823467.1"/>
    </source>
</evidence>
<dbReference type="OrthoDB" id="2143914at2759"/>
<evidence type="ECO:0000313" key="7">
    <source>
        <dbReference type="Proteomes" id="UP001141552"/>
    </source>
</evidence>
<dbReference type="CDD" id="cd00167">
    <property type="entry name" value="SANT"/>
    <property type="match status" value="1"/>
</dbReference>
<keyword evidence="7" id="KW-1185">Reference proteome</keyword>
<sequence length="482" mass="54153">MIQVKMEEEVYGENLEDEVIEATPCSVYYGHCTTYTRRRVTGPTRSSSKGWSVEEVSWLEDNLLRVMVERFHGRKWRKIGVENLINFILLAQLNCSPGGQPLSAFLAGRGFLILQFSKGLGQKRWQNHLDSAIRKALWTEEEDQTLTHYHKIYGNQWSRIAMFLPGRSHNAIKNRWNLIRRNLDSYLPPHSAMDWHMVDSSNVWFCETKPDFREVMEGRQNPKETASDCDKMGLKNSGKTSTSDLAPEIDNGGLNTVEVEYGLEGKNGTNSRGACIGSGRTNKEDNIIRSPLLACDLELSLQVSASNVSSCKPLQAIPATVESAESPTMFRGCESGIIQSRCGSKTEKWSSSTSIHGSSEDNNQADNKASKMQMHDKVTNHNNSSYGSPLNMSQCMSVDCDNLEATLRNAARTFKNTPSIMRKRTCRKLGYASSSDIVAWTPSQKISCIKNREATKDTKILHMGQDFLLFSINKDLHLLFSL</sequence>
<protein>
    <recommendedName>
        <fullName evidence="8">Myb-like domain-containing protein</fullName>
    </recommendedName>
</protein>